<evidence type="ECO:0000256" key="1">
    <source>
        <dbReference type="SAM" id="MobiDB-lite"/>
    </source>
</evidence>
<accession>A0AAV7VJC2</accession>
<dbReference type="EMBL" id="JANPWB010000003">
    <property type="protein sequence ID" value="KAJ1200620.1"/>
    <property type="molecule type" value="Genomic_DNA"/>
</dbReference>
<feature type="region of interest" description="Disordered" evidence="1">
    <location>
        <begin position="28"/>
        <end position="92"/>
    </location>
</feature>
<dbReference type="Proteomes" id="UP001066276">
    <property type="component" value="Chromosome 2_1"/>
</dbReference>
<organism evidence="2 3">
    <name type="scientific">Pleurodeles waltl</name>
    <name type="common">Iberian ribbed newt</name>
    <dbReference type="NCBI Taxonomy" id="8319"/>
    <lineage>
        <taxon>Eukaryota</taxon>
        <taxon>Metazoa</taxon>
        <taxon>Chordata</taxon>
        <taxon>Craniata</taxon>
        <taxon>Vertebrata</taxon>
        <taxon>Euteleostomi</taxon>
        <taxon>Amphibia</taxon>
        <taxon>Batrachia</taxon>
        <taxon>Caudata</taxon>
        <taxon>Salamandroidea</taxon>
        <taxon>Salamandridae</taxon>
        <taxon>Pleurodelinae</taxon>
        <taxon>Pleurodeles</taxon>
    </lineage>
</organism>
<gene>
    <name evidence="2" type="ORF">NDU88_004441</name>
</gene>
<reference evidence="2" key="1">
    <citation type="journal article" date="2022" name="bioRxiv">
        <title>Sequencing and chromosome-scale assembly of the giantPleurodeles waltlgenome.</title>
        <authorList>
            <person name="Brown T."/>
            <person name="Elewa A."/>
            <person name="Iarovenko S."/>
            <person name="Subramanian E."/>
            <person name="Araus A.J."/>
            <person name="Petzold A."/>
            <person name="Susuki M."/>
            <person name="Suzuki K.-i.T."/>
            <person name="Hayashi T."/>
            <person name="Toyoda A."/>
            <person name="Oliveira C."/>
            <person name="Osipova E."/>
            <person name="Leigh N.D."/>
            <person name="Simon A."/>
            <person name="Yun M.H."/>
        </authorList>
    </citation>
    <scope>NUCLEOTIDE SEQUENCE</scope>
    <source>
        <strain evidence="2">20211129_DDA</strain>
        <tissue evidence="2">Liver</tissue>
    </source>
</reference>
<sequence length="92" mass="9819">MLQTRVGDDVIVRVLVMILRPALERSVVGMSGADRSRKTTAPSMETPDSPIDCRSAGERNKGRNVGDHGTGDGEQAPYVTSLGIKDGEGDYT</sequence>
<feature type="compositionally biased region" description="Basic and acidic residues" evidence="1">
    <location>
        <begin position="55"/>
        <end position="71"/>
    </location>
</feature>
<keyword evidence="3" id="KW-1185">Reference proteome</keyword>
<protein>
    <submittedName>
        <fullName evidence="2">Uncharacterized protein</fullName>
    </submittedName>
</protein>
<name>A0AAV7VJC2_PLEWA</name>
<proteinExistence type="predicted"/>
<evidence type="ECO:0000313" key="2">
    <source>
        <dbReference type="EMBL" id="KAJ1200620.1"/>
    </source>
</evidence>
<comment type="caution">
    <text evidence="2">The sequence shown here is derived from an EMBL/GenBank/DDBJ whole genome shotgun (WGS) entry which is preliminary data.</text>
</comment>
<dbReference type="AlphaFoldDB" id="A0AAV7VJC2"/>
<evidence type="ECO:0000313" key="3">
    <source>
        <dbReference type="Proteomes" id="UP001066276"/>
    </source>
</evidence>